<feature type="transmembrane region" description="Helical" evidence="7">
    <location>
        <begin position="289"/>
        <end position="307"/>
    </location>
</feature>
<dbReference type="EMBL" id="DSJT01000034">
    <property type="protein sequence ID" value="HEF87796.1"/>
    <property type="molecule type" value="Genomic_DNA"/>
</dbReference>
<comment type="subcellular location">
    <subcellularLocation>
        <location evidence="1">Cell membrane</location>
        <topology evidence="1">Multi-pass membrane protein</topology>
    </subcellularLocation>
</comment>
<evidence type="ECO:0000256" key="2">
    <source>
        <dbReference type="ARBA" id="ARBA00011061"/>
    </source>
</evidence>
<dbReference type="NCBIfam" id="TIGR00374">
    <property type="entry name" value="flippase-like domain"/>
    <property type="match status" value="1"/>
</dbReference>
<comment type="similarity">
    <text evidence="2">Belongs to the UPF0104 family.</text>
</comment>
<evidence type="ECO:0000256" key="7">
    <source>
        <dbReference type="SAM" id="Phobius"/>
    </source>
</evidence>
<protein>
    <submittedName>
        <fullName evidence="8">Flippase-like domain-containing protein</fullName>
    </submittedName>
</protein>
<reference evidence="8" key="1">
    <citation type="journal article" date="2020" name="mSystems">
        <title>Genome- and Community-Level Interaction Insights into Carbon Utilization and Element Cycling Functions of Hydrothermarchaeota in Hydrothermal Sediment.</title>
        <authorList>
            <person name="Zhou Z."/>
            <person name="Liu Y."/>
            <person name="Xu W."/>
            <person name="Pan J."/>
            <person name="Luo Z.H."/>
            <person name="Li M."/>
        </authorList>
    </citation>
    <scope>NUCLEOTIDE SEQUENCE [LARGE SCALE GENOMIC DNA]</scope>
    <source>
        <strain evidence="8">SpSt-23</strain>
    </source>
</reference>
<dbReference type="PANTHER" id="PTHR39087">
    <property type="entry name" value="UPF0104 MEMBRANE PROTEIN MJ1595"/>
    <property type="match status" value="1"/>
</dbReference>
<dbReference type="Pfam" id="PF03706">
    <property type="entry name" value="LPG_synthase_TM"/>
    <property type="match status" value="1"/>
</dbReference>
<evidence type="ECO:0000313" key="8">
    <source>
        <dbReference type="EMBL" id="HEF87796.1"/>
    </source>
</evidence>
<keyword evidence="3" id="KW-1003">Cell membrane</keyword>
<feature type="transmembrane region" description="Helical" evidence="7">
    <location>
        <begin position="50"/>
        <end position="71"/>
    </location>
</feature>
<feature type="transmembrane region" description="Helical" evidence="7">
    <location>
        <begin position="213"/>
        <end position="240"/>
    </location>
</feature>
<dbReference type="GO" id="GO:0005886">
    <property type="term" value="C:plasma membrane"/>
    <property type="evidence" value="ECO:0007669"/>
    <property type="project" value="UniProtKB-SubCell"/>
</dbReference>
<evidence type="ECO:0000256" key="3">
    <source>
        <dbReference type="ARBA" id="ARBA00022475"/>
    </source>
</evidence>
<keyword evidence="4 7" id="KW-0812">Transmembrane</keyword>
<dbReference type="PANTHER" id="PTHR39087:SF2">
    <property type="entry name" value="UPF0104 MEMBRANE PROTEIN MJ1595"/>
    <property type="match status" value="1"/>
</dbReference>
<evidence type="ECO:0000256" key="4">
    <source>
        <dbReference type="ARBA" id="ARBA00022692"/>
    </source>
</evidence>
<gene>
    <name evidence="8" type="ORF">ENP55_05900</name>
</gene>
<evidence type="ECO:0000256" key="1">
    <source>
        <dbReference type="ARBA" id="ARBA00004651"/>
    </source>
</evidence>
<keyword evidence="6 7" id="KW-0472">Membrane</keyword>
<feature type="transmembrane region" description="Helical" evidence="7">
    <location>
        <begin position="123"/>
        <end position="148"/>
    </location>
</feature>
<sequence length="311" mass="34101">MKVAALPSTLETNWRKIIATLITVTSVILAYSILTAGYEGFKNLASWKGAASFTVLLIGWFISAVRLKYLVGKIHGYRLSLKESMKARLLGGLVANITPSAIGGEPARAAFLKKIMGKDIEELYALTLYEVYYDVILVNTVALIPAFLYLPVSIPVVLVASFMIASWLSMSFLIKRNNNSSNSFLLKISARFPGFYERFVKFSNGYREISSKIGLSGVLVLSALTIAYNTTWGLATFFLAGDHHILEGVVAYYFMMSMGSIPTPGGSISSEYGLSIILPPSAVVSYRTLFYYSTILLGFLVAARELARKQG</sequence>
<keyword evidence="5 7" id="KW-1133">Transmembrane helix</keyword>
<comment type="caution">
    <text evidence="8">The sequence shown here is derived from an EMBL/GenBank/DDBJ whole genome shotgun (WGS) entry which is preliminary data.</text>
</comment>
<organism evidence="8">
    <name type="scientific">Thermosphaera aggregans</name>
    <dbReference type="NCBI Taxonomy" id="54254"/>
    <lineage>
        <taxon>Archaea</taxon>
        <taxon>Thermoproteota</taxon>
        <taxon>Thermoprotei</taxon>
        <taxon>Desulfurococcales</taxon>
        <taxon>Desulfurococcaceae</taxon>
        <taxon>Thermosphaera</taxon>
    </lineage>
</organism>
<accession>A0A7C2BLV6</accession>
<feature type="transmembrane region" description="Helical" evidence="7">
    <location>
        <begin position="17"/>
        <end position="38"/>
    </location>
</feature>
<feature type="transmembrane region" description="Helical" evidence="7">
    <location>
        <begin position="154"/>
        <end position="174"/>
    </location>
</feature>
<dbReference type="AlphaFoldDB" id="A0A7C2BLV6"/>
<dbReference type="InterPro" id="IPR022791">
    <property type="entry name" value="L-PG_synthase/AglD"/>
</dbReference>
<name>A0A7C2BLV6_9CREN</name>
<evidence type="ECO:0000256" key="5">
    <source>
        <dbReference type="ARBA" id="ARBA00022989"/>
    </source>
</evidence>
<proteinExistence type="inferred from homology"/>
<evidence type="ECO:0000256" key="6">
    <source>
        <dbReference type="ARBA" id="ARBA00023136"/>
    </source>
</evidence>